<sequence length="184" mass="21338">MMQRPLKLYHTKIIFKAAVVILMLFSLSSCKGGRPDSKNNQDTIQKDSSIVQRDSTTKAQTRPQPVAETVHLPESFYKDIQLMATDIVRVKFLKVDTFKYNVKVYRTQVLKVYKGKLKTAQFLDYAGRSERNFGSNPTDTVIVFLYHHKKPLEHFEDKNLRYSVVEDNATVDNSKYIDSLLKKR</sequence>
<protein>
    <recommendedName>
        <fullName evidence="4">Lipoprotein</fullName>
    </recommendedName>
</protein>
<proteinExistence type="predicted"/>
<dbReference type="AlphaFoldDB" id="A0A1H0AZ33"/>
<dbReference type="PROSITE" id="PS51257">
    <property type="entry name" value="PROKAR_LIPOPROTEIN"/>
    <property type="match status" value="1"/>
</dbReference>
<evidence type="ECO:0000313" key="3">
    <source>
        <dbReference type="Proteomes" id="UP000183200"/>
    </source>
</evidence>
<dbReference type="Proteomes" id="UP000183200">
    <property type="component" value="Unassembled WGS sequence"/>
</dbReference>
<keyword evidence="3" id="KW-1185">Reference proteome</keyword>
<feature type="region of interest" description="Disordered" evidence="1">
    <location>
        <begin position="31"/>
        <end position="65"/>
    </location>
</feature>
<evidence type="ECO:0000256" key="1">
    <source>
        <dbReference type="SAM" id="MobiDB-lite"/>
    </source>
</evidence>
<name>A0A1H0AZ33_9SPHI</name>
<dbReference type="EMBL" id="FNGY01000007">
    <property type="protein sequence ID" value="SDN38710.1"/>
    <property type="molecule type" value="Genomic_DNA"/>
</dbReference>
<feature type="compositionally biased region" description="Polar residues" evidence="1">
    <location>
        <begin position="40"/>
        <end position="63"/>
    </location>
</feature>
<gene>
    <name evidence="2" type="ORF">SAMN05421820_107253</name>
</gene>
<evidence type="ECO:0008006" key="4">
    <source>
        <dbReference type="Google" id="ProtNLM"/>
    </source>
</evidence>
<reference evidence="3" key="1">
    <citation type="submission" date="2016-10" db="EMBL/GenBank/DDBJ databases">
        <authorList>
            <person name="Varghese N."/>
            <person name="Submissions S."/>
        </authorList>
    </citation>
    <scope>NUCLEOTIDE SEQUENCE [LARGE SCALE GENOMIC DNA]</scope>
    <source>
        <strain evidence="3">DSM 19110</strain>
    </source>
</reference>
<organism evidence="2 3">
    <name type="scientific">Pedobacter steynii</name>
    <dbReference type="NCBI Taxonomy" id="430522"/>
    <lineage>
        <taxon>Bacteria</taxon>
        <taxon>Pseudomonadati</taxon>
        <taxon>Bacteroidota</taxon>
        <taxon>Sphingobacteriia</taxon>
        <taxon>Sphingobacteriales</taxon>
        <taxon>Sphingobacteriaceae</taxon>
        <taxon>Pedobacter</taxon>
    </lineage>
</organism>
<accession>A0A1H0AZ33</accession>
<evidence type="ECO:0000313" key="2">
    <source>
        <dbReference type="EMBL" id="SDN38710.1"/>
    </source>
</evidence>